<reference evidence="1" key="1">
    <citation type="submission" date="2020-10" db="EMBL/GenBank/DDBJ databases">
        <title>Sequencing the genomes of 1000 actinobacteria strains.</title>
        <authorList>
            <person name="Klenk H.-P."/>
        </authorList>
    </citation>
    <scope>NUCLEOTIDE SEQUENCE</scope>
    <source>
        <strain evidence="1">DSM 45354</strain>
    </source>
</reference>
<accession>A0A927N0F6</accession>
<comment type="caution">
    <text evidence="1">The sequence shown here is derived from an EMBL/GenBank/DDBJ whole genome shotgun (WGS) entry which is preliminary data.</text>
</comment>
<name>A0A927N0F6_9ACTN</name>
<protein>
    <submittedName>
        <fullName evidence="1">Uncharacterized protein</fullName>
    </submittedName>
</protein>
<keyword evidence="2" id="KW-1185">Reference proteome</keyword>
<evidence type="ECO:0000313" key="2">
    <source>
        <dbReference type="Proteomes" id="UP000638648"/>
    </source>
</evidence>
<proteinExistence type="predicted"/>
<sequence>MLNFVTEDWKRFDLSLFSTEAIGRSKLRGLRTLFDKDGLNLPVGEGDPPKSEATPEQVSFVVSEFIRVLGLLPVVMHRGDLVGAGSGSGLLREHLITLLKYEGPAQTMRGALNETKSLSPAATSAVLGLPALCAEESSILDFNRACWEIFAQFGPKISQQYDVEWPTALVQAVRSRLARDLGVELV</sequence>
<gene>
    <name evidence="1" type="ORF">HEB94_003293</name>
</gene>
<dbReference type="AlphaFoldDB" id="A0A927N0F6"/>
<dbReference type="EMBL" id="JADBEM010000001">
    <property type="protein sequence ID" value="MBE1606445.1"/>
    <property type="molecule type" value="Genomic_DNA"/>
</dbReference>
<dbReference type="Proteomes" id="UP000638648">
    <property type="component" value="Unassembled WGS sequence"/>
</dbReference>
<evidence type="ECO:0000313" key="1">
    <source>
        <dbReference type="EMBL" id="MBE1606445.1"/>
    </source>
</evidence>
<organism evidence="1 2">
    <name type="scientific">Actinopolymorpha pittospori</name>
    <dbReference type="NCBI Taxonomy" id="648752"/>
    <lineage>
        <taxon>Bacteria</taxon>
        <taxon>Bacillati</taxon>
        <taxon>Actinomycetota</taxon>
        <taxon>Actinomycetes</taxon>
        <taxon>Propionibacteriales</taxon>
        <taxon>Actinopolymorphaceae</taxon>
        <taxon>Actinopolymorpha</taxon>
    </lineage>
</organism>